<dbReference type="EMBL" id="FLYE01000047">
    <property type="protein sequence ID" value="SCA58112.1"/>
    <property type="molecule type" value="Genomic_DNA"/>
</dbReference>
<dbReference type="Proteomes" id="UP000231658">
    <property type="component" value="Unassembled WGS sequence"/>
</dbReference>
<proteinExistence type="predicted"/>
<organism evidence="2 3">
    <name type="scientific">Candidatus Terasakiella magnetica</name>
    <dbReference type="NCBI Taxonomy" id="1867952"/>
    <lineage>
        <taxon>Bacteria</taxon>
        <taxon>Pseudomonadati</taxon>
        <taxon>Pseudomonadota</taxon>
        <taxon>Alphaproteobacteria</taxon>
        <taxon>Rhodospirillales</taxon>
        <taxon>Terasakiellaceae</taxon>
        <taxon>Terasakiella</taxon>
    </lineage>
</organism>
<evidence type="ECO:0000313" key="3">
    <source>
        <dbReference type="Proteomes" id="UP000231658"/>
    </source>
</evidence>
<keyword evidence="3" id="KW-1185">Reference proteome</keyword>
<dbReference type="AlphaFoldDB" id="A0A1C3RLD4"/>
<feature type="chain" id="PRO_5008680889" evidence="1">
    <location>
        <begin position="22"/>
        <end position="119"/>
    </location>
</feature>
<dbReference type="RefSeq" id="WP_069190104.1">
    <property type="nucleotide sequence ID" value="NZ_FLYE01000047.1"/>
</dbReference>
<feature type="signal peptide" evidence="1">
    <location>
        <begin position="1"/>
        <end position="21"/>
    </location>
</feature>
<keyword evidence="1" id="KW-0732">Signal</keyword>
<accession>A0A1C3RLD4</accession>
<gene>
    <name evidence="2" type="ORF">MTBPR1_80166</name>
</gene>
<dbReference type="STRING" id="1867952.MTBPR1_80166"/>
<evidence type="ECO:0000256" key="1">
    <source>
        <dbReference type="SAM" id="SignalP"/>
    </source>
</evidence>
<name>A0A1C3RLD4_9PROT</name>
<reference evidence="2 3" key="1">
    <citation type="submission" date="2016-07" db="EMBL/GenBank/DDBJ databases">
        <authorList>
            <person name="Lefevre C.T."/>
        </authorList>
    </citation>
    <scope>NUCLEOTIDE SEQUENCE [LARGE SCALE GENOMIC DNA]</scope>
    <source>
        <strain evidence="2">PR1</strain>
    </source>
</reference>
<evidence type="ECO:0000313" key="2">
    <source>
        <dbReference type="EMBL" id="SCA58112.1"/>
    </source>
</evidence>
<sequence>MKKLFLFSALLVGIGATSVQAETLKAAKQRCALQGGVAVETESRSGEFDCVVASYKTFPTFNYSREWSKETTAQDHVVELERRIVSLEQHVIKLTEALKVVAEMASSAQLSQVKPMKAK</sequence>
<protein>
    <submittedName>
        <fullName evidence="2">Uncharacterized protein</fullName>
    </submittedName>
</protein>